<dbReference type="EMBL" id="MU794976">
    <property type="protein sequence ID" value="KAJ3814092.1"/>
    <property type="molecule type" value="Genomic_DNA"/>
</dbReference>
<dbReference type="Proteomes" id="UP001163835">
    <property type="component" value="Unassembled WGS sequence"/>
</dbReference>
<reference evidence="1" key="1">
    <citation type="submission" date="2022-09" db="EMBL/GenBank/DDBJ databases">
        <title>A Global Phylogenomic Analysis of the Shiitake Genus Lentinula.</title>
        <authorList>
            <consortium name="DOE Joint Genome Institute"/>
            <person name="Sierra-Patev S."/>
            <person name="Min B."/>
            <person name="Naranjo-Ortiz M."/>
            <person name="Looney B."/>
            <person name="Konkel Z."/>
            <person name="Slot J.C."/>
            <person name="Sakamoto Y."/>
            <person name="Steenwyk J.L."/>
            <person name="Rokas A."/>
            <person name="Carro J."/>
            <person name="Camarero S."/>
            <person name="Ferreira P."/>
            <person name="Molpeceres G."/>
            <person name="Ruiz-Duenas F.J."/>
            <person name="Serrano A."/>
            <person name="Henrissat B."/>
            <person name="Drula E."/>
            <person name="Hughes K.W."/>
            <person name="Mata J.L."/>
            <person name="Ishikawa N.K."/>
            <person name="Vargas-Isla R."/>
            <person name="Ushijima S."/>
            <person name="Smith C.A."/>
            <person name="Ahrendt S."/>
            <person name="Andreopoulos W."/>
            <person name="He G."/>
            <person name="Labutti K."/>
            <person name="Lipzen A."/>
            <person name="Ng V."/>
            <person name="Riley R."/>
            <person name="Sandor L."/>
            <person name="Barry K."/>
            <person name="Martinez A.T."/>
            <person name="Xiao Y."/>
            <person name="Gibbons J.G."/>
            <person name="Terashima K."/>
            <person name="Grigoriev I.V."/>
            <person name="Hibbett D.S."/>
        </authorList>
    </citation>
    <scope>NUCLEOTIDE SEQUENCE</scope>
    <source>
        <strain evidence="1">TMI1499</strain>
    </source>
</reference>
<evidence type="ECO:0000313" key="1">
    <source>
        <dbReference type="EMBL" id="KAJ3814092.1"/>
    </source>
</evidence>
<name>A0ACC1UAF7_9AGAR</name>
<gene>
    <name evidence="1" type="ORF">F5876DRAFT_17635</name>
</gene>
<protein>
    <submittedName>
        <fullName evidence="1">Uncharacterized protein</fullName>
    </submittedName>
</protein>
<sequence length="91" mass="11134">HHWVYTYPQILHRDINHGNIMVRVKDRKKYGVLNDWDLAMWLDKRDGITTLQFRTGTRAYMAHEQHSRDWKGPHRYRHDMESLFYVILLLA</sequence>
<comment type="caution">
    <text evidence="1">The sequence shown here is derived from an EMBL/GenBank/DDBJ whole genome shotgun (WGS) entry which is preliminary data.</text>
</comment>
<accession>A0ACC1UAF7</accession>
<keyword evidence="2" id="KW-1185">Reference proteome</keyword>
<proteinExistence type="predicted"/>
<evidence type="ECO:0000313" key="2">
    <source>
        <dbReference type="Proteomes" id="UP001163835"/>
    </source>
</evidence>
<organism evidence="1 2">
    <name type="scientific">Lentinula aff. lateritia</name>
    <dbReference type="NCBI Taxonomy" id="2804960"/>
    <lineage>
        <taxon>Eukaryota</taxon>
        <taxon>Fungi</taxon>
        <taxon>Dikarya</taxon>
        <taxon>Basidiomycota</taxon>
        <taxon>Agaricomycotina</taxon>
        <taxon>Agaricomycetes</taxon>
        <taxon>Agaricomycetidae</taxon>
        <taxon>Agaricales</taxon>
        <taxon>Marasmiineae</taxon>
        <taxon>Omphalotaceae</taxon>
        <taxon>Lentinula</taxon>
    </lineage>
</organism>
<feature type="non-terminal residue" evidence="1">
    <location>
        <position position="91"/>
    </location>
</feature>
<feature type="non-terminal residue" evidence="1">
    <location>
        <position position="1"/>
    </location>
</feature>